<evidence type="ECO:0000313" key="3">
    <source>
        <dbReference type="EMBL" id="SFU14793.1"/>
    </source>
</evidence>
<accession>A0A1I7DT05</accession>
<evidence type="ECO:0000256" key="2">
    <source>
        <dbReference type="SAM" id="SignalP"/>
    </source>
</evidence>
<keyword evidence="3" id="KW-0675">Receptor</keyword>
<feature type="signal peptide" evidence="2">
    <location>
        <begin position="1"/>
        <end position="22"/>
    </location>
</feature>
<gene>
    <name evidence="3" type="ORF">SAMN05444141_11067</name>
</gene>
<dbReference type="PANTHER" id="PTHR33376">
    <property type="match status" value="1"/>
</dbReference>
<dbReference type="InterPro" id="IPR038404">
    <property type="entry name" value="TRAP_DctP_sf"/>
</dbReference>
<proteinExistence type="predicted"/>
<protein>
    <submittedName>
        <fullName evidence="3">Tripartite ATP-independent transporter solute receptor, DctP family</fullName>
    </submittedName>
</protein>
<dbReference type="Gene3D" id="3.40.190.170">
    <property type="entry name" value="Bacterial extracellular solute-binding protein, family 7"/>
    <property type="match status" value="1"/>
</dbReference>
<reference evidence="4" key="1">
    <citation type="submission" date="2016-10" db="EMBL/GenBank/DDBJ databases">
        <authorList>
            <person name="Varghese N."/>
            <person name="Submissions S."/>
        </authorList>
    </citation>
    <scope>NUCLEOTIDE SEQUENCE [LARGE SCALE GENOMIC DNA]</scope>
    <source>
        <strain evidence="4">DSM 17465</strain>
    </source>
</reference>
<dbReference type="GO" id="GO:0055085">
    <property type="term" value="P:transmembrane transport"/>
    <property type="evidence" value="ECO:0007669"/>
    <property type="project" value="InterPro"/>
</dbReference>
<dbReference type="InterPro" id="IPR018389">
    <property type="entry name" value="DctP_fam"/>
</dbReference>
<dbReference type="AlphaFoldDB" id="A0A1I7DT05"/>
<keyword evidence="1 2" id="KW-0732">Signal</keyword>
<evidence type="ECO:0000256" key="1">
    <source>
        <dbReference type="ARBA" id="ARBA00022729"/>
    </source>
</evidence>
<feature type="chain" id="PRO_5010357952" evidence="2">
    <location>
        <begin position="23"/>
        <end position="351"/>
    </location>
</feature>
<dbReference type="PANTHER" id="PTHR33376:SF4">
    <property type="entry name" value="SIALIC ACID-BINDING PERIPLASMIC PROTEIN SIAP"/>
    <property type="match status" value="1"/>
</dbReference>
<dbReference type="NCBIfam" id="NF037995">
    <property type="entry name" value="TRAP_S1"/>
    <property type="match status" value="1"/>
</dbReference>
<dbReference type="RefSeq" id="WP_054784186.1">
    <property type="nucleotide sequence ID" value="NZ_FPBD01000010.1"/>
</dbReference>
<organism evidence="3 4">
    <name type="scientific">Pseudovibrio denitrificans</name>
    <dbReference type="NCBI Taxonomy" id="258256"/>
    <lineage>
        <taxon>Bacteria</taxon>
        <taxon>Pseudomonadati</taxon>
        <taxon>Pseudomonadota</taxon>
        <taxon>Alphaproteobacteria</taxon>
        <taxon>Hyphomicrobiales</taxon>
        <taxon>Stappiaceae</taxon>
        <taxon>Pseudovibrio</taxon>
    </lineage>
</organism>
<sequence length="351" mass="38824">MNFKKTAIALLSSVFMAAGAQAADYTLTAPHVTNLDGYNHQSLLVFKNFVESRSNGAIEVEIYPGGQLCGTAKECLAGVQNGMFDYFQTTIPELANYWSPVSAFDLPYMLRDDRVAECVYDNDEFLADVRGNVLGRTNDTLRLMMVSNSGGWRNIATTDKQVKNPDDVKGLKLRTVPAPIQQELVKQLGAAPTPISWPEVYTALSTGVVDGTKNGIVDITMMKFQESLKYIALDGHAYMGGVWVMNNAKFNGMPEELRKVVIDGVAAQNQYLRSYPKWREFAAFEEFREAGGTIYTPTTEDRAAFKAATAGVRDYFIENSDADGKAWLERFENEIKACEAKIDASYAASLK</sequence>
<name>A0A1I7DT05_9HYPH</name>
<dbReference type="Pfam" id="PF03480">
    <property type="entry name" value="DctP"/>
    <property type="match status" value="1"/>
</dbReference>
<evidence type="ECO:0000313" key="4">
    <source>
        <dbReference type="Proteomes" id="UP000183371"/>
    </source>
</evidence>
<keyword evidence="4" id="KW-1185">Reference proteome</keyword>
<dbReference type="CDD" id="cd13677">
    <property type="entry name" value="PBP2_TRAP_SBP_like_6"/>
    <property type="match status" value="1"/>
</dbReference>
<dbReference type="EMBL" id="FPBD01000010">
    <property type="protein sequence ID" value="SFU14793.1"/>
    <property type="molecule type" value="Genomic_DNA"/>
</dbReference>
<dbReference type="Proteomes" id="UP000183371">
    <property type="component" value="Unassembled WGS sequence"/>
</dbReference>